<evidence type="ECO:0000313" key="1">
    <source>
        <dbReference type="EMBL" id="PRX40088.1"/>
    </source>
</evidence>
<name>A0A2T0LDG8_9BACL</name>
<protein>
    <submittedName>
        <fullName evidence="1">Uncharacterized protein</fullName>
    </submittedName>
</protein>
<sequence length="53" mass="5716">MEGMGDTLLLLLVAVAAFLLGRLSASVKVVGFRAKLDDPEEPRRGMTRSLKGE</sequence>
<gene>
    <name evidence="1" type="ORF">CLV97_11772</name>
</gene>
<proteinExistence type="predicted"/>
<comment type="caution">
    <text evidence="1">The sequence shown here is derived from an EMBL/GenBank/DDBJ whole genome shotgun (WGS) entry which is preliminary data.</text>
</comment>
<evidence type="ECO:0000313" key="2">
    <source>
        <dbReference type="Proteomes" id="UP000237797"/>
    </source>
</evidence>
<accession>A0A2T0LDG8</accession>
<reference evidence="1 2" key="1">
    <citation type="submission" date="2018-03" db="EMBL/GenBank/DDBJ databases">
        <title>Genomic Encyclopedia of Archaeal and Bacterial Type Strains, Phase II (KMG-II): from individual species to whole genera.</title>
        <authorList>
            <person name="Goeker M."/>
        </authorList>
    </citation>
    <scope>NUCLEOTIDE SEQUENCE [LARGE SCALE GENOMIC DNA]</scope>
    <source>
        <strain evidence="1 2">DSM 44946</strain>
    </source>
</reference>
<dbReference type="EMBL" id="PVNE01000017">
    <property type="protein sequence ID" value="PRX40088.1"/>
    <property type="molecule type" value="Genomic_DNA"/>
</dbReference>
<dbReference type="AlphaFoldDB" id="A0A2T0LDG8"/>
<dbReference type="Proteomes" id="UP000237797">
    <property type="component" value="Unassembled WGS sequence"/>
</dbReference>
<organism evidence="1 2">
    <name type="scientific">Planifilum fimeticola</name>
    <dbReference type="NCBI Taxonomy" id="201975"/>
    <lineage>
        <taxon>Bacteria</taxon>
        <taxon>Bacillati</taxon>
        <taxon>Bacillota</taxon>
        <taxon>Bacilli</taxon>
        <taxon>Bacillales</taxon>
        <taxon>Thermoactinomycetaceae</taxon>
        <taxon>Planifilum</taxon>
    </lineage>
</organism>
<keyword evidence="2" id="KW-1185">Reference proteome</keyword>